<reference evidence="2 3" key="1">
    <citation type="submission" date="2019-02" db="EMBL/GenBank/DDBJ databases">
        <title>Deep-cultivation of Planctomycetes and their phenomic and genomic characterization uncovers novel biology.</title>
        <authorList>
            <person name="Wiegand S."/>
            <person name="Jogler M."/>
            <person name="Boedeker C."/>
            <person name="Pinto D."/>
            <person name="Vollmers J."/>
            <person name="Rivas-Marin E."/>
            <person name="Kohn T."/>
            <person name="Peeters S.H."/>
            <person name="Heuer A."/>
            <person name="Rast P."/>
            <person name="Oberbeckmann S."/>
            <person name="Bunk B."/>
            <person name="Jeske O."/>
            <person name="Meyerdierks A."/>
            <person name="Storesund J.E."/>
            <person name="Kallscheuer N."/>
            <person name="Luecker S."/>
            <person name="Lage O.M."/>
            <person name="Pohl T."/>
            <person name="Merkel B.J."/>
            <person name="Hornburger P."/>
            <person name="Mueller R.-W."/>
            <person name="Bruemmer F."/>
            <person name="Labrenz M."/>
            <person name="Spormann A.M."/>
            <person name="Op Den Camp H."/>
            <person name="Overmann J."/>
            <person name="Amann R."/>
            <person name="Jetten M.S.M."/>
            <person name="Mascher T."/>
            <person name="Medema M.H."/>
            <person name="Devos D.P."/>
            <person name="Kaster A.-K."/>
            <person name="Ovreas L."/>
            <person name="Rohde M."/>
            <person name="Galperin M.Y."/>
            <person name="Jogler C."/>
        </authorList>
    </citation>
    <scope>NUCLEOTIDE SEQUENCE [LARGE SCALE GENOMIC DNA]</scope>
    <source>
        <strain evidence="2 3">Q31b</strain>
    </source>
</reference>
<organism evidence="2 3">
    <name type="scientific">Novipirellula aureliae</name>
    <dbReference type="NCBI Taxonomy" id="2527966"/>
    <lineage>
        <taxon>Bacteria</taxon>
        <taxon>Pseudomonadati</taxon>
        <taxon>Planctomycetota</taxon>
        <taxon>Planctomycetia</taxon>
        <taxon>Pirellulales</taxon>
        <taxon>Pirellulaceae</taxon>
        <taxon>Novipirellula</taxon>
    </lineage>
</organism>
<gene>
    <name evidence="2" type="ORF">Q31b_19150</name>
</gene>
<feature type="chain" id="PRO_5023017182" evidence="1">
    <location>
        <begin position="22"/>
        <end position="720"/>
    </location>
</feature>
<comment type="caution">
    <text evidence="2">The sequence shown here is derived from an EMBL/GenBank/DDBJ whole genome shotgun (WGS) entry which is preliminary data.</text>
</comment>
<proteinExistence type="predicted"/>
<protein>
    <submittedName>
        <fullName evidence="2">Uncharacterized protein</fullName>
    </submittedName>
</protein>
<dbReference type="RefSeq" id="WP_146599341.1">
    <property type="nucleotide sequence ID" value="NZ_SJPY01000002.1"/>
</dbReference>
<dbReference type="OrthoDB" id="292483at2"/>
<evidence type="ECO:0000256" key="1">
    <source>
        <dbReference type="SAM" id="SignalP"/>
    </source>
</evidence>
<evidence type="ECO:0000313" key="3">
    <source>
        <dbReference type="Proteomes" id="UP000315471"/>
    </source>
</evidence>
<dbReference type="EMBL" id="SJPY01000002">
    <property type="protein sequence ID" value="TWU44379.1"/>
    <property type="molecule type" value="Genomic_DNA"/>
</dbReference>
<sequence precursor="true">MKNKIGFAICISMLIVGWAQAADNSGRNSHFWLTIKPLAGNDTEIWDDMVLANGYRNVDLYHPDLACTRVNEESTTAFTVIWTGNSFIGDDRADVLRFDLLVNYDAKTFSMENVTIGGADLSANGLELHDFESHFSDGNLQLNFIVRNPSLLVEDPDHVYGDLPNGHTYGPTPYESMTQAKLDNAFPTFSWDRLQRTMLIRHGRAGYTDRQIERMAKSYPVIVLEKANGGFAGYRKTTRRLKEVNPDLKSIFYWNHELDFGDYGIDPLTQEEKDEFVNVRPLVRNRVRQYSRMNPRFQEWWRGSIYKMLGLEEGFAENGEPFITDNKNEVVDGTFIDRRDYPAFLYMPLYEKLPDNKLHIVNNGNDIEYRERIAFADGLYREGPAYRNIPFSLRFQQEAARKKRLTMIRSGLGHRTLREIEDRFDPVLAFYLGYVEPYSYLFYQASVDAVDEQYKWLADWVDQGLRPLGAPYSQALWDGHVITRSFEHCDLFYDLKSKSGKAVHRVLWKNNVGNPALKGDGTSHSDYTYSLQGGGNISGTGDNFFFLSDLHYGNGELKAKLSALENTHANARAGIMFRERVEPVETPLEDYADDQYVENYVAAYKDGTVIVSDARTIAVLRDPSGEMVMVCRNSRGEGLSLIGQADAAKGPYVKLVRNGDVFTGSCSVDEKTWTEIGQVALALPERVEAGMAVCSGDPDALTNATLSEFSRVESSSATQQ</sequence>
<keyword evidence="1" id="KW-0732">Signal</keyword>
<name>A0A5C6EB32_9BACT</name>
<dbReference type="AlphaFoldDB" id="A0A5C6EB32"/>
<dbReference type="Gene3D" id="2.60.120.200">
    <property type="match status" value="1"/>
</dbReference>
<keyword evidence="3" id="KW-1185">Reference proteome</keyword>
<evidence type="ECO:0000313" key="2">
    <source>
        <dbReference type="EMBL" id="TWU44379.1"/>
    </source>
</evidence>
<accession>A0A5C6EB32</accession>
<feature type="signal peptide" evidence="1">
    <location>
        <begin position="1"/>
        <end position="21"/>
    </location>
</feature>
<dbReference type="Proteomes" id="UP000315471">
    <property type="component" value="Unassembled WGS sequence"/>
</dbReference>